<dbReference type="AlphaFoldDB" id="A0A1I5WSY2"/>
<reference evidence="2 3" key="1">
    <citation type="submission" date="2016-10" db="EMBL/GenBank/DDBJ databases">
        <authorList>
            <person name="de Groot N.N."/>
        </authorList>
    </citation>
    <scope>NUCLEOTIDE SEQUENCE [LARGE SCALE GENOMIC DNA]</scope>
    <source>
        <strain evidence="2 3">DSM 15893</strain>
    </source>
</reference>
<sequence>MFRSMFKTRMKKRYLLALLLVVPFVNAKSSFDKKELRDMLNGHELSGSPWVFEESDDITHFKFLREERNQEYLEYFVYMSLRAEKACHNVLSLITINTSNDKLESVDMVHHAPAKRCLSYVEFKNP</sequence>
<feature type="chain" id="PRO_5010275051" evidence="1">
    <location>
        <begin position="28"/>
        <end position="126"/>
    </location>
</feature>
<keyword evidence="1" id="KW-0732">Signal</keyword>
<dbReference type="STRING" id="1121869.SAMN03084138_04429"/>
<dbReference type="EMBL" id="FOWR01000052">
    <property type="protein sequence ID" value="SFQ22892.1"/>
    <property type="molecule type" value="Genomic_DNA"/>
</dbReference>
<feature type="signal peptide" evidence="1">
    <location>
        <begin position="1"/>
        <end position="27"/>
    </location>
</feature>
<evidence type="ECO:0000313" key="3">
    <source>
        <dbReference type="Proteomes" id="UP000182692"/>
    </source>
</evidence>
<name>A0A1I5WSY2_9GAMM</name>
<gene>
    <name evidence="2" type="ORF">SAMN03084138_04429</name>
</gene>
<evidence type="ECO:0000313" key="2">
    <source>
        <dbReference type="EMBL" id="SFQ22892.1"/>
    </source>
</evidence>
<protein>
    <submittedName>
        <fullName evidence="2">Uncharacterized protein</fullName>
    </submittedName>
</protein>
<evidence type="ECO:0000256" key="1">
    <source>
        <dbReference type="SAM" id="SignalP"/>
    </source>
</evidence>
<accession>A0A1I5WSY2</accession>
<dbReference type="Proteomes" id="UP000182692">
    <property type="component" value="Unassembled WGS sequence"/>
</dbReference>
<organism evidence="2 3">
    <name type="scientific">Enterovibrio norvegicus DSM 15893</name>
    <dbReference type="NCBI Taxonomy" id="1121869"/>
    <lineage>
        <taxon>Bacteria</taxon>
        <taxon>Pseudomonadati</taxon>
        <taxon>Pseudomonadota</taxon>
        <taxon>Gammaproteobacteria</taxon>
        <taxon>Vibrionales</taxon>
        <taxon>Vibrionaceae</taxon>
        <taxon>Enterovibrio</taxon>
    </lineage>
</organism>
<proteinExistence type="predicted"/>